<evidence type="ECO:0000256" key="5">
    <source>
        <dbReference type="SAM" id="SignalP"/>
    </source>
</evidence>
<proteinExistence type="inferred from homology"/>
<dbReference type="OMA" id="PCEKHIM"/>
<dbReference type="InterPro" id="IPR000617">
    <property type="entry name" value="Napin/2SS/CON"/>
</dbReference>
<gene>
    <name evidence="6" type="ORF">KK1_046935</name>
    <name evidence="7" type="ORF">KK1_046938</name>
</gene>
<dbReference type="STRING" id="3821.A0A151QQ22"/>
<dbReference type="SUPFAM" id="SSF47699">
    <property type="entry name" value="Bifunctional inhibitor/lipid-transfer protein/seed storage 2S albumin"/>
    <property type="match status" value="1"/>
</dbReference>
<keyword evidence="2 5" id="KW-0732">Signal</keyword>
<dbReference type="Gene3D" id="1.10.110.10">
    <property type="entry name" value="Plant lipid-transfer and hydrophobic proteins"/>
    <property type="match status" value="1"/>
</dbReference>
<keyword evidence="8" id="KW-1185">Reference proteome</keyword>
<keyword evidence="3" id="KW-1015">Disulfide bond</keyword>
<name>A0A151QQ22_CAJCA</name>
<protein>
    <submittedName>
        <fullName evidence="6">2S albumin</fullName>
    </submittedName>
</protein>
<organism evidence="6 8">
    <name type="scientific">Cajanus cajan</name>
    <name type="common">Pigeon pea</name>
    <name type="synonym">Cajanus indicus</name>
    <dbReference type="NCBI Taxonomy" id="3821"/>
    <lineage>
        <taxon>Eukaryota</taxon>
        <taxon>Viridiplantae</taxon>
        <taxon>Streptophyta</taxon>
        <taxon>Embryophyta</taxon>
        <taxon>Tracheophyta</taxon>
        <taxon>Spermatophyta</taxon>
        <taxon>Magnoliopsida</taxon>
        <taxon>eudicotyledons</taxon>
        <taxon>Gunneridae</taxon>
        <taxon>Pentapetalae</taxon>
        <taxon>rosids</taxon>
        <taxon>fabids</taxon>
        <taxon>Fabales</taxon>
        <taxon>Fabaceae</taxon>
        <taxon>Papilionoideae</taxon>
        <taxon>50 kb inversion clade</taxon>
        <taxon>NPAAA clade</taxon>
        <taxon>indigoferoid/millettioid clade</taxon>
        <taxon>Phaseoleae</taxon>
        <taxon>Cajanus</taxon>
    </lineage>
</organism>
<feature type="chain" id="PRO_5007809561" evidence="5">
    <location>
        <begin position="22"/>
        <end position="145"/>
    </location>
</feature>
<feature type="coiled-coil region" evidence="4">
    <location>
        <begin position="90"/>
        <end position="124"/>
    </location>
</feature>
<dbReference type="InterPro" id="IPR036312">
    <property type="entry name" value="Bifun_inhib/LTP/seed_sf"/>
</dbReference>
<feature type="signal peptide" evidence="5">
    <location>
        <begin position="1"/>
        <end position="21"/>
    </location>
</feature>
<evidence type="ECO:0000256" key="3">
    <source>
        <dbReference type="ARBA" id="ARBA00023157"/>
    </source>
</evidence>
<evidence type="ECO:0000256" key="4">
    <source>
        <dbReference type="SAM" id="Coils"/>
    </source>
</evidence>
<dbReference type="Gramene" id="C.cajan_43609.t">
    <property type="protein sequence ID" value="C.cajan_43609.t.cds1"/>
    <property type="gene ID" value="C.cajan_43609"/>
</dbReference>
<evidence type="ECO:0000256" key="2">
    <source>
        <dbReference type="ARBA" id="ARBA00022729"/>
    </source>
</evidence>
<comment type="similarity">
    <text evidence="1">Belongs to the 2S seed storage albumins family.</text>
</comment>
<dbReference type="PANTHER" id="PTHR35496">
    <property type="entry name" value="2S SEED STORAGE PROTEIN 1-RELATED"/>
    <property type="match status" value="1"/>
</dbReference>
<evidence type="ECO:0000313" key="7">
    <source>
        <dbReference type="EMBL" id="KYP32402.1"/>
    </source>
</evidence>
<reference evidence="6 8" key="1">
    <citation type="journal article" date="2012" name="Nat. Biotechnol.">
        <title>Draft genome sequence of pigeonpea (Cajanus cajan), an orphan legume crop of resource-poor farmers.</title>
        <authorList>
            <person name="Varshney R.K."/>
            <person name="Chen W."/>
            <person name="Li Y."/>
            <person name="Bharti A.K."/>
            <person name="Saxena R.K."/>
            <person name="Schlueter J.A."/>
            <person name="Donoghue M.T."/>
            <person name="Azam S."/>
            <person name="Fan G."/>
            <person name="Whaley A.M."/>
            <person name="Farmer A.D."/>
            <person name="Sheridan J."/>
            <person name="Iwata A."/>
            <person name="Tuteja R."/>
            <person name="Penmetsa R.V."/>
            <person name="Wu W."/>
            <person name="Upadhyaya H.D."/>
            <person name="Yang S.P."/>
            <person name="Shah T."/>
            <person name="Saxena K.B."/>
            <person name="Michael T."/>
            <person name="McCombie W.R."/>
            <person name="Yang B."/>
            <person name="Zhang G."/>
            <person name="Yang H."/>
            <person name="Wang J."/>
            <person name="Spillane C."/>
            <person name="Cook D.R."/>
            <person name="May G.D."/>
            <person name="Xu X."/>
            <person name="Jackson S.A."/>
        </authorList>
    </citation>
    <scope>NUCLEOTIDE SEQUENCE [LARGE SCALE GENOMIC DNA]</scope>
    <source>
        <strain evidence="8">cv. Asha</strain>
    </source>
</reference>
<dbReference type="AlphaFoldDB" id="A0A151QQ22"/>
<evidence type="ECO:0000313" key="8">
    <source>
        <dbReference type="Proteomes" id="UP000075243"/>
    </source>
</evidence>
<dbReference type="PANTHER" id="PTHR35496:SF20">
    <property type="entry name" value="2S SEED STORAGE PROTEIN 1-RELATED"/>
    <property type="match status" value="1"/>
</dbReference>
<evidence type="ECO:0000313" key="6">
    <source>
        <dbReference type="EMBL" id="KYP32399.1"/>
    </source>
</evidence>
<dbReference type="OrthoDB" id="1424936at2759"/>
<dbReference type="EMBL" id="KQ485304">
    <property type="protein sequence ID" value="KYP32399.1"/>
    <property type="molecule type" value="Genomic_DNA"/>
</dbReference>
<dbReference type="Proteomes" id="UP000075243">
    <property type="component" value="Unassembled WGS sequence"/>
</dbReference>
<dbReference type="EMBL" id="KQ485304">
    <property type="protein sequence ID" value="KYP32402.1"/>
    <property type="molecule type" value="Genomic_DNA"/>
</dbReference>
<sequence length="145" mass="16706">MTKLTVLIVFAVLFVAHTCSAASKQQEQESCSEQLESVNLRPCAKHVMEKIQRDDDDDDDDVLAMRGRVNYIRKGKRQVLEKCCEEMSELQSAKCQCRALQKIMEEQSQNLDKTQEEEMEKELMYLAMRCGFGPMLGCDLRSHHN</sequence>
<keyword evidence="4" id="KW-0175">Coiled coil</keyword>
<dbReference type="SMR" id="A0A151QQ22"/>
<evidence type="ECO:0000256" key="1">
    <source>
        <dbReference type="ARBA" id="ARBA00008262"/>
    </source>
</evidence>
<dbReference type="GO" id="GO:0045735">
    <property type="term" value="F:nutrient reservoir activity"/>
    <property type="evidence" value="ECO:0007669"/>
    <property type="project" value="InterPro"/>
</dbReference>
<dbReference type="Gramene" id="C.cajan_43606.t">
    <property type="protein sequence ID" value="C.cajan_43606.t.cds1"/>
    <property type="gene ID" value="C.cajan_43606"/>
</dbReference>
<accession>A0A151QQ22</accession>